<gene>
    <name evidence="6" type="ORF">MMH89_00510</name>
</gene>
<dbReference type="PROSITE" id="PS51352">
    <property type="entry name" value="THIOREDOXIN_2"/>
    <property type="match status" value="1"/>
</dbReference>
<dbReference type="PIRSF" id="PIRSF000239">
    <property type="entry name" value="AHPC"/>
    <property type="match status" value="1"/>
</dbReference>
<feature type="domain" description="Thioredoxin" evidence="5">
    <location>
        <begin position="3"/>
        <end position="163"/>
    </location>
</feature>
<evidence type="ECO:0000313" key="6">
    <source>
        <dbReference type="EMBL" id="UTC24648.1"/>
    </source>
</evidence>
<accession>A0ABY5DJD0</accession>
<dbReference type="InterPro" id="IPR036249">
    <property type="entry name" value="Thioredoxin-like_sf"/>
</dbReference>
<dbReference type="InterPro" id="IPR050217">
    <property type="entry name" value="Peroxiredoxin"/>
</dbReference>
<dbReference type="Pfam" id="PF10417">
    <property type="entry name" value="1-cysPrx_C"/>
    <property type="match status" value="1"/>
</dbReference>
<organism evidence="6 7">
    <name type="scientific">Candidatus Comchoanobacter bicostacola</name>
    <dbReference type="NCBI Taxonomy" id="2919598"/>
    <lineage>
        <taxon>Bacteria</taxon>
        <taxon>Pseudomonadati</taxon>
        <taxon>Pseudomonadota</taxon>
        <taxon>Gammaproteobacteria</taxon>
        <taxon>Candidatus Comchoanobacterales</taxon>
        <taxon>Candidatus Comchoanobacteraceae</taxon>
        <taxon>Candidatus Comchoanobacter</taxon>
    </lineage>
</organism>
<dbReference type="InterPro" id="IPR024706">
    <property type="entry name" value="Peroxiredoxin_AhpC-typ"/>
</dbReference>
<comment type="function">
    <text evidence="4">Thiol-specific peroxidase that catalyzes the reduction of hydrogen peroxide and organic hydroperoxides to water and alcohols, respectively. Plays a role in cell protection against oxidative stress by detoxifying peroxides.</text>
</comment>
<evidence type="ECO:0000259" key="5">
    <source>
        <dbReference type="PROSITE" id="PS51352"/>
    </source>
</evidence>
<evidence type="ECO:0000256" key="2">
    <source>
        <dbReference type="ARBA" id="ARBA00023002"/>
    </source>
</evidence>
<sequence>MSRLIGQKAPEFSVCGVDEKGEFQTYTLDMFKGKYVVLFFYPMDFTFVCPLELVKMSQMAKEFAAVNTQVLGVSLDSEHTHLAWRSLPVNQGGVGALNYPLLADITRKMTTDYEALHTGTPPVPLRATVIIDPNGIVRVSQSNDLPIGRNPQELLRLIKAVQFHDIHGDVCPPNWSDGEASLEASKEGLQSYLDQQS</sequence>
<protein>
    <recommendedName>
        <fullName evidence="3">Thioredoxin peroxidase</fullName>
    </recommendedName>
</protein>
<keyword evidence="7" id="KW-1185">Reference proteome</keyword>
<dbReference type="RefSeq" id="WP_258568433.1">
    <property type="nucleotide sequence ID" value="NZ_CP092900.1"/>
</dbReference>
<evidence type="ECO:0000256" key="3">
    <source>
        <dbReference type="ARBA" id="ARBA00032824"/>
    </source>
</evidence>
<dbReference type="SUPFAM" id="SSF52833">
    <property type="entry name" value="Thioredoxin-like"/>
    <property type="match status" value="1"/>
</dbReference>
<keyword evidence="2" id="KW-0560">Oxidoreductase</keyword>
<dbReference type="InterPro" id="IPR000866">
    <property type="entry name" value="AhpC/TSA"/>
</dbReference>
<dbReference type="PANTHER" id="PTHR10681">
    <property type="entry name" value="THIOREDOXIN PEROXIDASE"/>
    <property type="match status" value="1"/>
</dbReference>
<name>A0ABY5DJD0_9GAMM</name>
<comment type="similarity">
    <text evidence="1">Belongs to the peroxiredoxin family. AhpC/Prx1 subfamily.</text>
</comment>
<proteinExistence type="inferred from homology"/>
<dbReference type="InterPro" id="IPR013766">
    <property type="entry name" value="Thioredoxin_domain"/>
</dbReference>
<evidence type="ECO:0000256" key="1">
    <source>
        <dbReference type="ARBA" id="ARBA00009796"/>
    </source>
</evidence>
<dbReference type="InterPro" id="IPR019479">
    <property type="entry name" value="Peroxiredoxin_C"/>
</dbReference>
<dbReference type="Pfam" id="PF00578">
    <property type="entry name" value="AhpC-TSA"/>
    <property type="match status" value="1"/>
</dbReference>
<evidence type="ECO:0000256" key="4">
    <source>
        <dbReference type="ARBA" id="ARBA00037420"/>
    </source>
</evidence>
<evidence type="ECO:0000313" key="7">
    <source>
        <dbReference type="Proteomes" id="UP001055955"/>
    </source>
</evidence>
<dbReference type="Gene3D" id="3.40.30.10">
    <property type="entry name" value="Glutaredoxin"/>
    <property type="match status" value="1"/>
</dbReference>
<dbReference type="EMBL" id="CP092900">
    <property type="protein sequence ID" value="UTC24648.1"/>
    <property type="molecule type" value="Genomic_DNA"/>
</dbReference>
<dbReference type="PANTHER" id="PTHR10681:SF128">
    <property type="entry name" value="THIOREDOXIN-DEPENDENT PEROXIDE REDUCTASE, MITOCHONDRIAL"/>
    <property type="match status" value="1"/>
</dbReference>
<dbReference type="CDD" id="cd03015">
    <property type="entry name" value="PRX_Typ2cys"/>
    <property type="match status" value="1"/>
</dbReference>
<reference evidence="6 7" key="1">
    <citation type="journal article" date="2022" name="Nat. Microbiol.">
        <title>The microbiome of a bacterivorous marine choanoflagellate contains a resource-demanding obligate bacterial associate.</title>
        <authorList>
            <person name="Needham D.M."/>
            <person name="Poirier C."/>
            <person name="Bachy C."/>
            <person name="George E.E."/>
            <person name="Wilken S."/>
            <person name="Yung C.C.M."/>
            <person name="Limardo A.J."/>
            <person name="Morando M."/>
            <person name="Sudek L."/>
            <person name="Malmstrom R.R."/>
            <person name="Keeling P.J."/>
            <person name="Santoro A.E."/>
            <person name="Worden A.Z."/>
        </authorList>
    </citation>
    <scope>NUCLEOTIDE SEQUENCE [LARGE SCALE GENOMIC DNA]</scope>
    <source>
        <strain evidence="6 7">Comchoano-1</strain>
    </source>
</reference>
<dbReference type="Proteomes" id="UP001055955">
    <property type="component" value="Chromosome"/>
</dbReference>